<dbReference type="Proteomes" id="UP000515163">
    <property type="component" value="Unplaced"/>
</dbReference>
<dbReference type="OrthoDB" id="10370302at2759"/>
<dbReference type="RefSeq" id="XP_031567914.1">
    <property type="nucleotide sequence ID" value="XM_031712054.1"/>
</dbReference>
<keyword evidence="2" id="KW-1133">Transmembrane helix</keyword>
<proteinExistence type="predicted"/>
<dbReference type="GeneID" id="116302699"/>
<feature type="compositionally biased region" description="Polar residues" evidence="1">
    <location>
        <begin position="197"/>
        <end position="221"/>
    </location>
</feature>
<evidence type="ECO:0000313" key="4">
    <source>
        <dbReference type="RefSeq" id="XP_031567912.1"/>
    </source>
</evidence>
<feature type="compositionally biased region" description="Basic residues" evidence="1">
    <location>
        <begin position="54"/>
        <end position="68"/>
    </location>
</feature>
<dbReference type="KEGG" id="aten:116302699"/>
<protein>
    <submittedName>
        <fullName evidence="4 5">Uncharacterized protein LOC116302699</fullName>
    </submittedName>
</protein>
<feature type="region of interest" description="Disordered" evidence="1">
    <location>
        <begin position="50"/>
        <end position="84"/>
    </location>
</feature>
<keyword evidence="3" id="KW-1185">Reference proteome</keyword>
<evidence type="ECO:0000256" key="1">
    <source>
        <dbReference type="SAM" id="MobiDB-lite"/>
    </source>
</evidence>
<organism evidence="3 5">
    <name type="scientific">Actinia tenebrosa</name>
    <name type="common">Australian red waratah sea anemone</name>
    <dbReference type="NCBI Taxonomy" id="6105"/>
    <lineage>
        <taxon>Eukaryota</taxon>
        <taxon>Metazoa</taxon>
        <taxon>Cnidaria</taxon>
        <taxon>Anthozoa</taxon>
        <taxon>Hexacorallia</taxon>
        <taxon>Actiniaria</taxon>
        <taxon>Actiniidae</taxon>
        <taxon>Actinia</taxon>
    </lineage>
</organism>
<reference evidence="4 5" key="1">
    <citation type="submission" date="2025-04" db="UniProtKB">
        <authorList>
            <consortium name="RefSeq"/>
        </authorList>
    </citation>
    <scope>IDENTIFICATION</scope>
    <source>
        <tissue evidence="4 5">Tentacle</tissue>
    </source>
</reference>
<gene>
    <name evidence="4 5" type="primary">LOC116302699</name>
</gene>
<keyword evidence="2" id="KW-0472">Membrane</keyword>
<keyword evidence="2" id="KW-0812">Transmembrane</keyword>
<evidence type="ECO:0000256" key="2">
    <source>
        <dbReference type="SAM" id="Phobius"/>
    </source>
</evidence>
<dbReference type="AlphaFoldDB" id="A0A6P8IM56"/>
<feature type="region of interest" description="Disordered" evidence="1">
    <location>
        <begin position="190"/>
        <end position="225"/>
    </location>
</feature>
<sequence>MAIKEKVFWIAIPMFISAVLLTIAVIAIAIYFQKLRKTIEAEIKAETQKVDKKTVKRRRKENKYSKSKKGSEDCEPEFYDSPPMRDEHREHLQLKTFQKQIRNEDDYNQCLSQTSSRDHITQLAASRKVSRHAETMPRTLMKQDSYIEFIGDEVALQTMETFQSTKVASKGEHATQAQLKYKSHATSLGRAGIGNECNRSVEPNTRSSNLRGATLPHTSSPIKKDPGYGFKGAFRDIVPQQQVSRKTNPTSKNGHDDREMCEVMENNSEMYENTGYMSDSTEDVYENQEIIEQEDKRRSQNLNMPQVPQHQRNWNSQTVPYHKDNCKMELYENQAIVDQVRKLGHGQHDGDHFELYENYIHEEMYENC</sequence>
<evidence type="ECO:0000313" key="3">
    <source>
        <dbReference type="Proteomes" id="UP000515163"/>
    </source>
</evidence>
<accession>A0A6P8IM56</accession>
<feature type="transmembrane region" description="Helical" evidence="2">
    <location>
        <begin position="7"/>
        <end position="32"/>
    </location>
</feature>
<name>A0A6P8IM56_ACTTE</name>
<dbReference type="RefSeq" id="XP_031567912.1">
    <property type="nucleotide sequence ID" value="XM_031712052.1"/>
</dbReference>
<evidence type="ECO:0000313" key="5">
    <source>
        <dbReference type="RefSeq" id="XP_031567914.1"/>
    </source>
</evidence>